<dbReference type="PANTHER" id="PTHR31170">
    <property type="entry name" value="BNAC04G53230D PROTEIN"/>
    <property type="match status" value="1"/>
</dbReference>
<dbReference type="Pfam" id="PF03140">
    <property type="entry name" value="DUF247"/>
    <property type="match status" value="1"/>
</dbReference>
<accession>A0A445LAS4</accession>
<proteinExistence type="predicted"/>
<dbReference type="EMBL" id="QZWG01000003">
    <property type="protein sequence ID" value="RZC20209.1"/>
    <property type="molecule type" value="Genomic_DNA"/>
</dbReference>
<dbReference type="PANTHER" id="PTHR31170:SF9">
    <property type="entry name" value="PROTEIN, PUTATIVE (DUF247)-RELATED"/>
    <property type="match status" value="1"/>
</dbReference>
<name>A0A445LAS4_GLYSO</name>
<dbReference type="Proteomes" id="UP000289340">
    <property type="component" value="Chromosome 3"/>
</dbReference>
<gene>
    <name evidence="1" type="ORF">D0Y65_006875</name>
</gene>
<sequence length="185" mass="21510">MTKMVKHVIHIEVLEAPSLSKHTIYKAPKNLRKVKEDAYTPQCISIGPIHLGKQELEKMQEYKILLEDQIPFFVLEKLYDDVVPDYMKMEKQTAGFVDLAIEYFAFYNTQMFYSIKYKKQFFSGSHRSSSKSTKHFTDLIRFDYLPVGIAVKSGYARHVLRTATKLRDSGVSFEKGDVRRSLLDI</sequence>
<keyword evidence="2" id="KW-1185">Reference proteome</keyword>
<evidence type="ECO:0000313" key="1">
    <source>
        <dbReference type="EMBL" id="RZC20209.1"/>
    </source>
</evidence>
<organism evidence="1 2">
    <name type="scientific">Glycine soja</name>
    <name type="common">Wild soybean</name>
    <dbReference type="NCBI Taxonomy" id="3848"/>
    <lineage>
        <taxon>Eukaryota</taxon>
        <taxon>Viridiplantae</taxon>
        <taxon>Streptophyta</taxon>
        <taxon>Embryophyta</taxon>
        <taxon>Tracheophyta</taxon>
        <taxon>Spermatophyta</taxon>
        <taxon>Magnoliopsida</taxon>
        <taxon>eudicotyledons</taxon>
        <taxon>Gunneridae</taxon>
        <taxon>Pentapetalae</taxon>
        <taxon>rosids</taxon>
        <taxon>fabids</taxon>
        <taxon>Fabales</taxon>
        <taxon>Fabaceae</taxon>
        <taxon>Papilionoideae</taxon>
        <taxon>50 kb inversion clade</taxon>
        <taxon>NPAAA clade</taxon>
        <taxon>indigoferoid/millettioid clade</taxon>
        <taxon>Phaseoleae</taxon>
        <taxon>Glycine</taxon>
        <taxon>Glycine subgen. Soja</taxon>
    </lineage>
</organism>
<evidence type="ECO:0000313" key="2">
    <source>
        <dbReference type="Proteomes" id="UP000289340"/>
    </source>
</evidence>
<dbReference type="InterPro" id="IPR004158">
    <property type="entry name" value="DUF247_pln"/>
</dbReference>
<reference evidence="1 2" key="1">
    <citation type="submission" date="2018-09" db="EMBL/GenBank/DDBJ databases">
        <title>A high-quality reference genome of wild soybean provides a powerful tool to mine soybean genomes.</title>
        <authorList>
            <person name="Xie M."/>
            <person name="Chung C.Y.L."/>
            <person name="Li M.-W."/>
            <person name="Wong F.-L."/>
            <person name="Chan T.-F."/>
            <person name="Lam H.-M."/>
        </authorList>
    </citation>
    <scope>NUCLEOTIDE SEQUENCE [LARGE SCALE GENOMIC DNA]</scope>
    <source>
        <strain evidence="2">cv. W05</strain>
        <tissue evidence="1">Hypocotyl of etiolated seedlings</tissue>
    </source>
</reference>
<protein>
    <submittedName>
        <fullName evidence="1">Uncharacterized protein</fullName>
    </submittedName>
</protein>
<dbReference type="AlphaFoldDB" id="A0A445LAS4"/>
<comment type="caution">
    <text evidence="1">The sequence shown here is derived from an EMBL/GenBank/DDBJ whole genome shotgun (WGS) entry which is preliminary data.</text>
</comment>